<reference evidence="2 3" key="1">
    <citation type="submission" date="2016-03" db="EMBL/GenBank/DDBJ databases">
        <title>The draft genome sequence of Fonsecaea nubica causative agent of cutaneous subcutaneous infection in human host.</title>
        <authorList>
            <person name="Costa F."/>
            <person name="Sybren D.H."/>
            <person name="Raittz R.T."/>
            <person name="Weiss V.A."/>
            <person name="Leao A.C."/>
            <person name="Gomes R."/>
            <person name="De Souza E.M."/>
            <person name="Pedrosa F.O."/>
            <person name="Steffens M.B."/>
            <person name="Bombassaro A."/>
            <person name="Tadra-Sfeir M.Z."/>
            <person name="Moreno L.F."/>
            <person name="Najafzadeh M.J."/>
            <person name="Felipe M.S."/>
            <person name="Teixeira M."/>
            <person name="Sun J."/>
            <person name="Xi L."/>
            <person name="Castro M.A."/>
            <person name="Vicente V.A."/>
        </authorList>
    </citation>
    <scope>NUCLEOTIDE SEQUENCE [LARGE SCALE GENOMIC DNA]</scope>
    <source>
        <strain evidence="2 3">CBS 269.64</strain>
    </source>
</reference>
<comment type="caution">
    <text evidence="2">The sequence shown here is derived from an EMBL/GenBank/DDBJ whole genome shotgun (WGS) entry which is preliminary data.</text>
</comment>
<evidence type="ECO:0000313" key="3">
    <source>
        <dbReference type="Proteomes" id="UP000185904"/>
    </source>
</evidence>
<name>A0A178D305_9EURO</name>
<keyword evidence="3" id="KW-1185">Reference proteome</keyword>
<evidence type="ECO:0000256" key="1">
    <source>
        <dbReference type="SAM" id="MobiDB-lite"/>
    </source>
</evidence>
<organism evidence="2 3">
    <name type="scientific">Fonsecaea nubica</name>
    <dbReference type="NCBI Taxonomy" id="856822"/>
    <lineage>
        <taxon>Eukaryota</taxon>
        <taxon>Fungi</taxon>
        <taxon>Dikarya</taxon>
        <taxon>Ascomycota</taxon>
        <taxon>Pezizomycotina</taxon>
        <taxon>Eurotiomycetes</taxon>
        <taxon>Chaetothyriomycetidae</taxon>
        <taxon>Chaetothyriales</taxon>
        <taxon>Herpotrichiellaceae</taxon>
        <taxon>Fonsecaea</taxon>
    </lineage>
</organism>
<proteinExistence type="predicted"/>
<evidence type="ECO:0000313" key="2">
    <source>
        <dbReference type="EMBL" id="OAL36570.1"/>
    </source>
</evidence>
<protein>
    <submittedName>
        <fullName evidence="2">Uncharacterized protein</fullName>
    </submittedName>
</protein>
<gene>
    <name evidence="2" type="ORF">AYO20_04186</name>
</gene>
<dbReference type="OrthoDB" id="3599887at2759"/>
<feature type="region of interest" description="Disordered" evidence="1">
    <location>
        <begin position="621"/>
        <end position="645"/>
    </location>
</feature>
<dbReference type="GeneID" id="34587607"/>
<dbReference type="RefSeq" id="XP_022501582.1">
    <property type="nucleotide sequence ID" value="XM_022642485.1"/>
</dbReference>
<sequence>MEKLDPSTFKDSDAFPNEQLDPNTINLLNELDQKEPDIATVEEINSYIQSDDLFVVRNNIPGFCNKFIESHSILTKIERKINSSTSGILSRRGPQEFLSKVPVLVHPSLPGVLEAKHPPAWEWFQQLPNALHLPIDMLKSHGLVYGVVGRIMHRYFLYVGSTCSPVHGSFLRMGCYDRFIEAIKEFRDGDITKEELIEIVRSISLGTNIRKTVAEGGIFDRVVVLAMIPMKHTSDFTMGQISAYIKFLETKFHTRLWSFYQASDANENHYLKPACPWKLSEFNYRGLNTHSPLMEQTKGIETELPASDFEKFCAMRMEAIHQRSLAKAKQISQARIAMREAKSMSSDAPFEALAKSLGVSYAHGQKLVSRIQANDAKMKQKERRVSVLRRGLETGDLTRESLKASDRILVDNREAKLTHERKSRSMLEAVKKGEIERDSIDASALSHVKKYEKQLESSKIATQVLRGEIELADVDPILRGRVEDHMTKRVSDAQAGKNKRKLNRDAKQEAAVKEFLSFTTYSNQNSYNEKWGRVINIEIEEGRWTEADLKAEVRKIYRFYKDREANKKARTLKRSRRISAGTKLIKAVESGQRDKDDFTAEEQDQYECAVKAKASLNKWEARRKAARKDKMNAKEETKEETSDTE</sequence>
<dbReference type="Proteomes" id="UP000185904">
    <property type="component" value="Unassembled WGS sequence"/>
</dbReference>
<dbReference type="EMBL" id="LVCJ01000021">
    <property type="protein sequence ID" value="OAL36570.1"/>
    <property type="molecule type" value="Genomic_DNA"/>
</dbReference>
<accession>A0A178D305</accession>
<dbReference type="AlphaFoldDB" id="A0A178D305"/>